<dbReference type="Pfam" id="PF00501">
    <property type="entry name" value="AMP-binding"/>
    <property type="match status" value="1"/>
</dbReference>
<evidence type="ECO:0000256" key="2">
    <source>
        <dbReference type="ARBA" id="ARBA00022598"/>
    </source>
</evidence>
<dbReference type="PROSITE" id="PS00455">
    <property type="entry name" value="AMP_BINDING"/>
    <property type="match status" value="1"/>
</dbReference>
<evidence type="ECO:0000256" key="1">
    <source>
        <dbReference type="ARBA" id="ARBA00006432"/>
    </source>
</evidence>
<dbReference type="InterPro" id="IPR045851">
    <property type="entry name" value="AMP-bd_C_sf"/>
</dbReference>
<evidence type="ECO:0000259" key="4">
    <source>
        <dbReference type="Pfam" id="PF00501"/>
    </source>
</evidence>
<proteinExistence type="inferred from homology"/>
<dbReference type="InterPro" id="IPR025110">
    <property type="entry name" value="AMP-bd_C"/>
</dbReference>
<evidence type="ECO:0000259" key="5">
    <source>
        <dbReference type="Pfam" id="PF13193"/>
    </source>
</evidence>
<protein>
    <submittedName>
        <fullName evidence="6">Acyl-CoA synthetase</fullName>
    </submittedName>
</protein>
<dbReference type="EMBL" id="BAABDD010000004">
    <property type="protein sequence ID" value="GAA3733928.1"/>
    <property type="molecule type" value="Genomic_DNA"/>
</dbReference>
<evidence type="ECO:0000313" key="7">
    <source>
        <dbReference type="Proteomes" id="UP001500908"/>
    </source>
</evidence>
<dbReference type="PANTHER" id="PTHR43201">
    <property type="entry name" value="ACYL-COA SYNTHETASE"/>
    <property type="match status" value="1"/>
</dbReference>
<keyword evidence="7" id="KW-1185">Reference proteome</keyword>
<dbReference type="Gene3D" id="3.40.50.12780">
    <property type="entry name" value="N-terminal domain of ligase-like"/>
    <property type="match status" value="1"/>
</dbReference>
<reference evidence="7" key="1">
    <citation type="journal article" date="2019" name="Int. J. Syst. Evol. Microbiol.">
        <title>The Global Catalogue of Microorganisms (GCM) 10K type strain sequencing project: providing services to taxonomists for standard genome sequencing and annotation.</title>
        <authorList>
            <consortium name="The Broad Institute Genomics Platform"/>
            <consortium name="The Broad Institute Genome Sequencing Center for Infectious Disease"/>
            <person name="Wu L."/>
            <person name="Ma J."/>
        </authorList>
    </citation>
    <scope>NUCLEOTIDE SEQUENCE [LARGE SCALE GENOMIC DNA]</scope>
    <source>
        <strain evidence="7">JCM 17137</strain>
    </source>
</reference>
<evidence type="ECO:0000313" key="6">
    <source>
        <dbReference type="EMBL" id="GAA3733928.1"/>
    </source>
</evidence>
<feature type="domain" description="AMP-dependent synthetase/ligase" evidence="4">
    <location>
        <begin position="7"/>
        <end position="361"/>
    </location>
</feature>
<name>A0ABP7F8X0_9ACTN</name>
<keyword evidence="2" id="KW-0436">Ligase</keyword>
<dbReference type="InterPro" id="IPR042099">
    <property type="entry name" value="ANL_N_sf"/>
</dbReference>
<dbReference type="PANTHER" id="PTHR43201:SF5">
    <property type="entry name" value="MEDIUM-CHAIN ACYL-COA LIGASE ACSF2, MITOCHONDRIAL"/>
    <property type="match status" value="1"/>
</dbReference>
<dbReference type="Proteomes" id="UP001500908">
    <property type="component" value="Unassembled WGS sequence"/>
</dbReference>
<feature type="region of interest" description="Disordered" evidence="3">
    <location>
        <begin position="495"/>
        <end position="514"/>
    </location>
</feature>
<dbReference type="Pfam" id="PF13193">
    <property type="entry name" value="AMP-binding_C"/>
    <property type="match status" value="1"/>
</dbReference>
<feature type="compositionally biased region" description="Basic and acidic residues" evidence="3">
    <location>
        <begin position="495"/>
        <end position="504"/>
    </location>
</feature>
<dbReference type="CDD" id="cd04433">
    <property type="entry name" value="AFD_class_I"/>
    <property type="match status" value="1"/>
</dbReference>
<dbReference type="SUPFAM" id="SSF56801">
    <property type="entry name" value="Acetyl-CoA synthetase-like"/>
    <property type="match status" value="1"/>
</dbReference>
<dbReference type="InterPro" id="IPR000873">
    <property type="entry name" value="AMP-dep_synth/lig_dom"/>
</dbReference>
<dbReference type="InterPro" id="IPR020845">
    <property type="entry name" value="AMP-binding_CS"/>
</dbReference>
<evidence type="ECO:0000256" key="3">
    <source>
        <dbReference type="SAM" id="MobiDB-lite"/>
    </source>
</evidence>
<feature type="domain" description="AMP-binding enzyme C-terminal" evidence="5">
    <location>
        <begin position="412"/>
        <end position="484"/>
    </location>
</feature>
<dbReference type="RefSeq" id="WP_344968327.1">
    <property type="nucleotide sequence ID" value="NZ_BAABDD010000004.1"/>
</dbReference>
<sequence>MSEAFRALAAAAPEALAVVDDTGSLSRAQADQRVEALAARLRAHGAGPGDRIAWSMPNRAEVVLLALAAQRVGAVVVALSYRSSRAELSRMLAFAQPAVAVVDATTHEAVAGAADSVALLDVDAAEATETGGDPPPSEERTAPPAPAGAATGRLGAGASMLFTSGTTGSPKAALRTSGDAALSTAIADAFGFHSATRYLSSGPLYHSGPWTCALMVLARGGAVVLRPSFDPVGWLAAARRHGVTASFCTPTLLRRLVEAVESGAPAPETLETVVVSGEPFRPELKRRAVAALGHVLLDCYGSTELGPMTAMPPASLLERPTSCGRPFPGVEVAAFEGQERLGPGHVGLLRGRTPLAFAGYLRDGADAPDDSGQGWATVGDLGFVDDDGYVHLIDRSDDMIISGGVNIFPADVEAVLSQHPEIRQCAVVGAPDPEWGQAVCAFVVGDRPLEVAEVRAWLRGRISDDKRPRRVVNVSELPTTGTEKIARAQLRERLADSGARHDEVSSGAGEPASS</sequence>
<comment type="similarity">
    <text evidence="1">Belongs to the ATP-dependent AMP-binding enzyme family.</text>
</comment>
<organism evidence="6 7">
    <name type="scientific">Salinactinospora qingdaonensis</name>
    <dbReference type="NCBI Taxonomy" id="702744"/>
    <lineage>
        <taxon>Bacteria</taxon>
        <taxon>Bacillati</taxon>
        <taxon>Actinomycetota</taxon>
        <taxon>Actinomycetes</taxon>
        <taxon>Streptosporangiales</taxon>
        <taxon>Nocardiopsidaceae</taxon>
        <taxon>Salinactinospora</taxon>
    </lineage>
</organism>
<feature type="region of interest" description="Disordered" evidence="3">
    <location>
        <begin position="127"/>
        <end position="149"/>
    </location>
</feature>
<gene>
    <name evidence="6" type="ORF">GCM10022402_12870</name>
</gene>
<comment type="caution">
    <text evidence="6">The sequence shown here is derived from an EMBL/GenBank/DDBJ whole genome shotgun (WGS) entry which is preliminary data.</text>
</comment>
<accession>A0ABP7F8X0</accession>
<dbReference type="Gene3D" id="3.30.300.30">
    <property type="match status" value="1"/>
</dbReference>